<evidence type="ECO:0000259" key="3">
    <source>
        <dbReference type="Pfam" id="PF02214"/>
    </source>
</evidence>
<organism evidence="4 5">
    <name type="scientific">Fistulifera solaris</name>
    <name type="common">Oleaginous diatom</name>
    <dbReference type="NCBI Taxonomy" id="1519565"/>
    <lineage>
        <taxon>Eukaryota</taxon>
        <taxon>Sar</taxon>
        <taxon>Stramenopiles</taxon>
        <taxon>Ochrophyta</taxon>
        <taxon>Bacillariophyta</taxon>
        <taxon>Bacillariophyceae</taxon>
        <taxon>Bacillariophycidae</taxon>
        <taxon>Naviculales</taxon>
        <taxon>Naviculaceae</taxon>
        <taxon>Fistulifera</taxon>
    </lineage>
</organism>
<dbReference type="PANTHER" id="PTHR14499:SF136">
    <property type="entry name" value="GH08630P"/>
    <property type="match status" value="1"/>
</dbReference>
<dbReference type="AlphaFoldDB" id="A0A1Z5K847"/>
<evidence type="ECO:0000313" key="5">
    <source>
        <dbReference type="Proteomes" id="UP000198406"/>
    </source>
</evidence>
<keyword evidence="5" id="KW-1185">Reference proteome</keyword>
<dbReference type="CDD" id="cd18316">
    <property type="entry name" value="BTB_POZ_KCTD-like"/>
    <property type="match status" value="1"/>
</dbReference>
<evidence type="ECO:0000256" key="2">
    <source>
        <dbReference type="SAM" id="MobiDB-lite"/>
    </source>
</evidence>
<name>A0A1Z5K847_FISSO</name>
<dbReference type="InterPro" id="IPR011333">
    <property type="entry name" value="SKP1/BTB/POZ_sf"/>
</dbReference>
<dbReference type="SUPFAM" id="SSF54695">
    <property type="entry name" value="POZ domain"/>
    <property type="match status" value="1"/>
</dbReference>
<feature type="compositionally biased region" description="Polar residues" evidence="2">
    <location>
        <begin position="1"/>
        <end position="16"/>
    </location>
</feature>
<dbReference type="InterPro" id="IPR003131">
    <property type="entry name" value="T1-type_BTB"/>
</dbReference>
<dbReference type="PANTHER" id="PTHR14499">
    <property type="entry name" value="POTASSIUM CHANNEL TETRAMERIZATION DOMAIN-CONTAINING"/>
    <property type="match status" value="1"/>
</dbReference>
<dbReference type="GO" id="GO:0051260">
    <property type="term" value="P:protein homooligomerization"/>
    <property type="evidence" value="ECO:0007669"/>
    <property type="project" value="InterPro"/>
</dbReference>
<protein>
    <recommendedName>
        <fullName evidence="3">Potassium channel tetramerisation-type BTB domain-containing protein</fullName>
    </recommendedName>
</protein>
<comment type="caution">
    <text evidence="4">The sequence shown here is derived from an EMBL/GenBank/DDBJ whole genome shotgun (WGS) entry which is preliminary data.</text>
</comment>
<accession>A0A1Z5K847</accession>
<dbReference type="Pfam" id="PF02214">
    <property type="entry name" value="BTB_2"/>
    <property type="match status" value="1"/>
</dbReference>
<feature type="coiled-coil region" evidence="1">
    <location>
        <begin position="133"/>
        <end position="167"/>
    </location>
</feature>
<dbReference type="Proteomes" id="UP000198406">
    <property type="component" value="Unassembled WGS sequence"/>
</dbReference>
<feature type="domain" description="Potassium channel tetramerisation-type BTB" evidence="3">
    <location>
        <begin position="42"/>
        <end position="127"/>
    </location>
</feature>
<reference evidence="4 5" key="1">
    <citation type="journal article" date="2015" name="Plant Cell">
        <title>Oil accumulation by the oleaginous diatom Fistulifera solaris as revealed by the genome and transcriptome.</title>
        <authorList>
            <person name="Tanaka T."/>
            <person name="Maeda Y."/>
            <person name="Veluchamy A."/>
            <person name="Tanaka M."/>
            <person name="Abida H."/>
            <person name="Marechal E."/>
            <person name="Bowler C."/>
            <person name="Muto M."/>
            <person name="Sunaga Y."/>
            <person name="Tanaka M."/>
            <person name="Yoshino T."/>
            <person name="Taniguchi T."/>
            <person name="Fukuda Y."/>
            <person name="Nemoto M."/>
            <person name="Matsumoto M."/>
            <person name="Wong P.S."/>
            <person name="Aburatani S."/>
            <person name="Fujibuchi W."/>
        </authorList>
    </citation>
    <scope>NUCLEOTIDE SEQUENCE [LARGE SCALE GENOMIC DNA]</scope>
    <source>
        <strain evidence="4 5">JPCC DA0580</strain>
    </source>
</reference>
<gene>
    <name evidence="4" type="ORF">FisN_14Hu057</name>
</gene>
<dbReference type="InParanoid" id="A0A1Z5K847"/>
<feature type="region of interest" description="Disordered" evidence="2">
    <location>
        <begin position="1"/>
        <end position="26"/>
    </location>
</feature>
<evidence type="ECO:0000313" key="4">
    <source>
        <dbReference type="EMBL" id="GAX22443.1"/>
    </source>
</evidence>
<dbReference type="EMBL" id="BDSP01000184">
    <property type="protein sequence ID" value="GAX22443.1"/>
    <property type="molecule type" value="Genomic_DNA"/>
</dbReference>
<sequence>MTNDVSSRSHGQTLNTDAPKEADEFSLSISTSPRVKARDDVVHLNVGGTRYEVARSTLMRYEGSMLASLVSGKWKEGNGEEEIFIDHNGRRFEWVLDYLRSDRAYVPDLSDQSALQEELDYFGIALDMSKVYLKDDFLTINELSKEIKELKATIAQKEKRIAAIKESYRLAGVFASYSESDELLFRMSVDKNVDKEMLRSCLLSRGLHIVRSGSKKSGETTVTVCAFGQKEKFTAKTKK</sequence>
<dbReference type="Gene3D" id="3.30.710.10">
    <property type="entry name" value="Potassium Channel Kv1.1, Chain A"/>
    <property type="match status" value="1"/>
</dbReference>
<keyword evidence="1" id="KW-0175">Coiled coil</keyword>
<evidence type="ECO:0000256" key="1">
    <source>
        <dbReference type="SAM" id="Coils"/>
    </source>
</evidence>
<proteinExistence type="predicted"/>
<dbReference type="OrthoDB" id="45549at2759"/>